<evidence type="ECO:0000313" key="2">
    <source>
        <dbReference type="Ensembl" id="ENSSVLP00005023690.1"/>
    </source>
</evidence>
<evidence type="ECO:0000313" key="3">
    <source>
        <dbReference type="Proteomes" id="UP000694564"/>
    </source>
</evidence>
<dbReference type="GeneTree" id="ENSGT00390000004778"/>
<gene>
    <name evidence="2" type="primary">C3orf22</name>
</gene>
<reference evidence="2" key="2">
    <citation type="submission" date="2025-09" db="UniProtKB">
        <authorList>
            <consortium name="Ensembl"/>
        </authorList>
    </citation>
    <scope>IDENTIFICATION</scope>
</reference>
<dbReference type="PANTHER" id="PTHR37875:SF1">
    <property type="entry name" value="CHROMOSOME 3 OPEN READING FRAME 22"/>
    <property type="match status" value="1"/>
</dbReference>
<dbReference type="AlphaFoldDB" id="A0A8D2JP69"/>
<keyword evidence="3" id="KW-1185">Reference proteome</keyword>
<dbReference type="Ensembl" id="ENSSVLT00005026340.1">
    <property type="protein sequence ID" value="ENSSVLP00005023690.1"/>
    <property type="gene ID" value="ENSSVLG00005018804.1"/>
</dbReference>
<proteinExistence type="predicted"/>
<sequence>MEYRARRKSQQRKKSRSKAQEKFAKKFPYRFSWLTDPRCESPRAWEGRRSSQRDLLPLQKQLVPRRSIPVPGLGAPGYSSPSSVYPAPPPCSLWELQLLSLRFPRQAERQLFPVYSNDPWSSEATGPSRGLS</sequence>
<reference evidence="2" key="1">
    <citation type="submission" date="2025-08" db="UniProtKB">
        <authorList>
            <consortium name="Ensembl"/>
        </authorList>
    </citation>
    <scope>IDENTIFICATION</scope>
</reference>
<dbReference type="Proteomes" id="UP000694564">
    <property type="component" value="Chromosome 19"/>
</dbReference>
<feature type="compositionally biased region" description="Basic residues" evidence="1">
    <location>
        <begin position="1"/>
        <end position="17"/>
    </location>
</feature>
<dbReference type="OrthoDB" id="9630190at2759"/>
<feature type="region of interest" description="Disordered" evidence="1">
    <location>
        <begin position="1"/>
        <end position="22"/>
    </location>
</feature>
<evidence type="ECO:0000256" key="1">
    <source>
        <dbReference type="SAM" id="MobiDB-lite"/>
    </source>
</evidence>
<name>A0A8D2JP69_SCIVU</name>
<dbReference type="InterPro" id="IPR038782">
    <property type="entry name" value="C3orf22"/>
</dbReference>
<protein>
    <submittedName>
        <fullName evidence="2">Chromosome 3 open reading frame 22</fullName>
    </submittedName>
</protein>
<dbReference type="PANTHER" id="PTHR37875">
    <property type="entry name" value="HYPOTHETICAL PROTEIN LOC685964"/>
    <property type="match status" value="1"/>
</dbReference>
<dbReference type="GO" id="GO:0005737">
    <property type="term" value="C:cytoplasm"/>
    <property type="evidence" value="ECO:0007669"/>
    <property type="project" value="Ensembl"/>
</dbReference>
<organism evidence="2 3">
    <name type="scientific">Sciurus vulgaris</name>
    <name type="common">Eurasian red squirrel</name>
    <dbReference type="NCBI Taxonomy" id="55149"/>
    <lineage>
        <taxon>Eukaryota</taxon>
        <taxon>Metazoa</taxon>
        <taxon>Chordata</taxon>
        <taxon>Craniata</taxon>
        <taxon>Vertebrata</taxon>
        <taxon>Euteleostomi</taxon>
        <taxon>Mammalia</taxon>
        <taxon>Eutheria</taxon>
        <taxon>Euarchontoglires</taxon>
        <taxon>Glires</taxon>
        <taxon>Rodentia</taxon>
        <taxon>Sciuromorpha</taxon>
        <taxon>Sciuridae</taxon>
        <taxon>Sciurinae</taxon>
        <taxon>Sciurini</taxon>
        <taxon>Sciurus</taxon>
    </lineage>
</organism>
<accession>A0A8D2JP69</accession>